<dbReference type="FunFam" id="3.30.230.10:FF:000017">
    <property type="entry name" value="Galactokinase"/>
    <property type="match status" value="1"/>
</dbReference>
<dbReference type="PANTHER" id="PTHR10457:SF7">
    <property type="entry name" value="GALACTOKINASE-RELATED"/>
    <property type="match status" value="1"/>
</dbReference>
<dbReference type="AlphaFoldDB" id="A6DTN7"/>
<evidence type="ECO:0000256" key="7">
    <source>
        <dbReference type="ARBA" id="ARBA00022840"/>
    </source>
</evidence>
<organism evidence="15 16">
    <name type="scientific">Lentisphaera araneosa HTCC2155</name>
    <dbReference type="NCBI Taxonomy" id="313628"/>
    <lineage>
        <taxon>Bacteria</taxon>
        <taxon>Pseudomonadati</taxon>
        <taxon>Lentisphaerota</taxon>
        <taxon>Lentisphaeria</taxon>
        <taxon>Lentisphaerales</taxon>
        <taxon>Lentisphaeraceae</taxon>
        <taxon>Lentisphaera</taxon>
    </lineage>
</organism>
<evidence type="ECO:0000256" key="1">
    <source>
        <dbReference type="ARBA" id="ARBA00006566"/>
    </source>
</evidence>
<dbReference type="InterPro" id="IPR006203">
    <property type="entry name" value="GHMP_knse_ATP-bd_CS"/>
</dbReference>
<dbReference type="GO" id="GO:0005524">
    <property type="term" value="F:ATP binding"/>
    <property type="evidence" value="ECO:0007669"/>
    <property type="project" value="UniProtKB-UniRule"/>
</dbReference>
<evidence type="ECO:0000256" key="4">
    <source>
        <dbReference type="ARBA" id="ARBA00022723"/>
    </source>
</evidence>
<reference evidence="15 16" key="1">
    <citation type="journal article" date="2010" name="J. Bacteriol.">
        <title>Genome sequence of Lentisphaera araneosa HTCC2155T, the type species of the order Lentisphaerales in the phylum Lentisphaerae.</title>
        <authorList>
            <person name="Thrash J.C."/>
            <person name="Cho J.C."/>
            <person name="Vergin K.L."/>
            <person name="Morris R.M."/>
            <person name="Giovannoni S.J."/>
        </authorList>
    </citation>
    <scope>NUCLEOTIDE SEQUENCE [LARGE SCALE GENOMIC DNA]</scope>
    <source>
        <strain evidence="15 16">HTCC2155</strain>
    </source>
</reference>
<dbReference type="PANTHER" id="PTHR10457">
    <property type="entry name" value="MEVALONATE KINASE/GALACTOKINASE"/>
    <property type="match status" value="1"/>
</dbReference>
<dbReference type="InterPro" id="IPR000705">
    <property type="entry name" value="Galactokinase"/>
</dbReference>
<keyword evidence="7" id="KW-0067">ATP-binding</keyword>
<keyword evidence="4" id="KW-0479">Metal-binding</keyword>
<dbReference type="InterPro" id="IPR013750">
    <property type="entry name" value="GHMP_kinase_C_dom"/>
</dbReference>
<feature type="domain" description="GHMP kinase N-terminal" evidence="12">
    <location>
        <begin position="92"/>
        <end position="179"/>
    </location>
</feature>
<evidence type="ECO:0000259" key="14">
    <source>
        <dbReference type="Pfam" id="PF10509"/>
    </source>
</evidence>
<dbReference type="InterPro" id="IPR020568">
    <property type="entry name" value="Ribosomal_Su5_D2-typ_SF"/>
</dbReference>
<sequence>MSQNNLPLFSETFGCSPDLLAQAPGRLEVLGNHTDYNEGYVLSTAVNCTTQISFRKIEGETCKVSSPFMNDGIREFKLSKIAEPAEGKDWTNYIRGTVVALQERGYEIGAFEALVTSNVPLSAGMSSSASLEMTLVTGLDELYSLGLTNKEKALVGQACENNYIGANTGLMDQLTSLSGQEGQLVISEYRDITVNHTPLPTELALVVLNSHVAHDLSLEYNERREQCENAVATLQKFKPEIKALRDVDLDFLLSHKNDLAENDFKRALHVVGENARVHQAQEFLKNADYAAFGQLLFESHQSSMDNFENSCPELDSLIEIAKASPLCLGARLSGGGFGGISIHLVKNNDSKQYAKETALAYKEKSGKEIQTIICQAAQGALTKKI</sequence>
<dbReference type="Pfam" id="PF10509">
    <property type="entry name" value="GalKase_gal_bdg"/>
    <property type="match status" value="1"/>
</dbReference>
<evidence type="ECO:0000256" key="11">
    <source>
        <dbReference type="NCBIfam" id="TIGR00131"/>
    </source>
</evidence>
<name>A6DTN7_9BACT</name>
<dbReference type="STRING" id="313628.LNTAR_03779"/>
<keyword evidence="2" id="KW-0963">Cytoplasm</keyword>
<evidence type="ECO:0000256" key="6">
    <source>
        <dbReference type="ARBA" id="ARBA00022777"/>
    </source>
</evidence>
<dbReference type="NCBIfam" id="TIGR00131">
    <property type="entry name" value="gal_kin"/>
    <property type="match status" value="1"/>
</dbReference>
<dbReference type="PRINTS" id="PR00473">
    <property type="entry name" value="GALCTOKINASE"/>
</dbReference>
<evidence type="ECO:0000256" key="5">
    <source>
        <dbReference type="ARBA" id="ARBA00022741"/>
    </source>
</evidence>
<dbReference type="EC" id="2.7.1.6" evidence="11"/>
<evidence type="ECO:0000256" key="9">
    <source>
        <dbReference type="ARBA" id="ARBA00023144"/>
    </source>
</evidence>
<evidence type="ECO:0000259" key="13">
    <source>
        <dbReference type="Pfam" id="PF08544"/>
    </source>
</evidence>
<dbReference type="GO" id="GO:0005829">
    <property type="term" value="C:cytosol"/>
    <property type="evidence" value="ECO:0007669"/>
    <property type="project" value="TreeGrafter"/>
</dbReference>
<dbReference type="GO" id="GO:0006012">
    <property type="term" value="P:galactose metabolic process"/>
    <property type="evidence" value="ECO:0007669"/>
    <property type="project" value="UniProtKB-UniRule"/>
</dbReference>
<dbReference type="FunFam" id="3.30.70.890:FF:000001">
    <property type="entry name" value="Galactokinase"/>
    <property type="match status" value="1"/>
</dbReference>
<keyword evidence="10" id="KW-0119">Carbohydrate metabolism</keyword>
<evidence type="ECO:0000256" key="10">
    <source>
        <dbReference type="ARBA" id="ARBA00023277"/>
    </source>
</evidence>
<evidence type="ECO:0000256" key="3">
    <source>
        <dbReference type="ARBA" id="ARBA00022679"/>
    </source>
</evidence>
<evidence type="ECO:0000259" key="12">
    <source>
        <dbReference type="Pfam" id="PF00288"/>
    </source>
</evidence>
<evidence type="ECO:0000256" key="8">
    <source>
        <dbReference type="ARBA" id="ARBA00022842"/>
    </source>
</evidence>
<dbReference type="eggNOG" id="COG0153">
    <property type="taxonomic scope" value="Bacteria"/>
</dbReference>
<evidence type="ECO:0000313" key="16">
    <source>
        <dbReference type="Proteomes" id="UP000004947"/>
    </source>
</evidence>
<feature type="domain" description="GHMP kinase C-terminal" evidence="13">
    <location>
        <begin position="282"/>
        <end position="352"/>
    </location>
</feature>
<dbReference type="InterPro" id="IPR006206">
    <property type="entry name" value="Mevalonate/galactokinase"/>
</dbReference>
<proteinExistence type="inferred from homology"/>
<dbReference type="Pfam" id="PF00288">
    <property type="entry name" value="GHMP_kinases_N"/>
    <property type="match status" value="1"/>
</dbReference>
<dbReference type="RefSeq" id="WP_007281185.1">
    <property type="nucleotide sequence ID" value="NZ_ABCK01000039.1"/>
</dbReference>
<dbReference type="PIRSF" id="PIRSF000530">
    <property type="entry name" value="Galactokinase"/>
    <property type="match status" value="1"/>
</dbReference>
<dbReference type="Proteomes" id="UP000004947">
    <property type="component" value="Unassembled WGS sequence"/>
</dbReference>
<protein>
    <recommendedName>
        <fullName evidence="11">Galactokinase</fullName>
        <ecNumber evidence="11">2.7.1.6</ecNumber>
    </recommendedName>
</protein>
<dbReference type="GO" id="GO:0046872">
    <property type="term" value="F:metal ion binding"/>
    <property type="evidence" value="ECO:0007669"/>
    <property type="project" value="UniProtKB-KW"/>
</dbReference>
<dbReference type="Pfam" id="PF08544">
    <property type="entry name" value="GHMP_kinases_C"/>
    <property type="match status" value="1"/>
</dbReference>
<dbReference type="Gene3D" id="3.30.230.10">
    <property type="match status" value="1"/>
</dbReference>
<dbReference type="PRINTS" id="PR00959">
    <property type="entry name" value="MEVGALKINASE"/>
</dbReference>
<dbReference type="Gene3D" id="3.30.70.890">
    <property type="entry name" value="GHMP kinase, C-terminal domain"/>
    <property type="match status" value="1"/>
</dbReference>
<comment type="caution">
    <text evidence="15">The sequence shown here is derived from an EMBL/GenBank/DDBJ whole genome shotgun (WGS) entry which is preliminary data.</text>
</comment>
<gene>
    <name evidence="15" type="ORF">LNTAR_03779</name>
</gene>
<keyword evidence="9" id="KW-0299">Galactose metabolism</keyword>
<dbReference type="InterPro" id="IPR019539">
    <property type="entry name" value="GalKase_N"/>
</dbReference>
<evidence type="ECO:0000256" key="2">
    <source>
        <dbReference type="ARBA" id="ARBA00022490"/>
    </source>
</evidence>
<dbReference type="InterPro" id="IPR014721">
    <property type="entry name" value="Ribsml_uS5_D2-typ_fold_subgr"/>
</dbReference>
<accession>A6DTN7</accession>
<keyword evidence="6 15" id="KW-0418">Kinase</keyword>
<dbReference type="InterPro" id="IPR036554">
    <property type="entry name" value="GHMP_kinase_C_sf"/>
</dbReference>
<keyword evidence="8" id="KW-0460">Magnesium</keyword>
<comment type="similarity">
    <text evidence="1">Belongs to the GHMP kinase family. GalK subfamily.</text>
</comment>
<evidence type="ECO:0000313" key="15">
    <source>
        <dbReference type="EMBL" id="EDM25017.1"/>
    </source>
</evidence>
<dbReference type="EMBL" id="ABCK01000039">
    <property type="protein sequence ID" value="EDM25017.1"/>
    <property type="molecule type" value="Genomic_DNA"/>
</dbReference>
<dbReference type="PROSITE" id="PS00627">
    <property type="entry name" value="GHMP_KINASES_ATP"/>
    <property type="match status" value="1"/>
</dbReference>
<keyword evidence="16" id="KW-1185">Reference proteome</keyword>
<dbReference type="InterPro" id="IPR006204">
    <property type="entry name" value="GHMP_kinase_N_dom"/>
</dbReference>
<feature type="domain" description="Galactokinase N-terminal" evidence="14">
    <location>
        <begin position="8"/>
        <end position="55"/>
    </location>
</feature>
<dbReference type="SUPFAM" id="SSF55060">
    <property type="entry name" value="GHMP Kinase, C-terminal domain"/>
    <property type="match status" value="1"/>
</dbReference>
<dbReference type="SUPFAM" id="SSF54211">
    <property type="entry name" value="Ribosomal protein S5 domain 2-like"/>
    <property type="match status" value="1"/>
</dbReference>
<dbReference type="OrthoDB" id="250531at2"/>
<dbReference type="GO" id="GO:0004335">
    <property type="term" value="F:galactokinase activity"/>
    <property type="evidence" value="ECO:0007669"/>
    <property type="project" value="UniProtKB-UniRule"/>
</dbReference>
<keyword evidence="3" id="KW-0808">Transferase</keyword>
<keyword evidence="5" id="KW-0547">Nucleotide-binding</keyword>